<name>A0A419SBY7_9SPHI</name>
<dbReference type="Proteomes" id="UP000283433">
    <property type="component" value="Unassembled WGS sequence"/>
</dbReference>
<accession>A0A419SBY7</accession>
<sequence length="390" mass="44572">MKIAIVEICELNHYSAVKALALTYACDSKNQVTVYALPSFGVFKSLQNEDRISIIEKKASQSTASFLKQINQFGYDVLHINTLSKYHQQFSAINWKSLVLTIHNSEVWFDNAPNKQFQLLKYRLKHNVGSLKQRLYLPIKYFLKGLSKHSHRQKMLAHINKNQQKVLVYSQSQKHFLSAYLPASQIVVFPFSVRENYKDLSKDNSKLRVCIPGSVDNHRRDYDGLFAMLKNKHTQFAGKLCIDLLGYIPANSQALLAKIKELELLGIDFVYNTTFIDEDSFDRRLYSADIILGNLKASLNTQSKYGQTKETGVVFNMIKAGKPGIFPYTYELDPDIAPFCLTYGDNLNDVLINFIKNPAELEALKTQAEFVTRAYQPVNLYPKLVKQLTS</sequence>
<dbReference type="SUPFAM" id="SSF53756">
    <property type="entry name" value="UDP-Glycosyltransferase/glycogen phosphorylase"/>
    <property type="match status" value="1"/>
</dbReference>
<evidence type="ECO:0000313" key="2">
    <source>
        <dbReference type="Proteomes" id="UP000283433"/>
    </source>
</evidence>
<evidence type="ECO:0000313" key="1">
    <source>
        <dbReference type="EMBL" id="RKD20180.1"/>
    </source>
</evidence>
<protein>
    <recommendedName>
        <fullName evidence="3">Glycosyltransferase subfamily 4-like N-terminal domain-containing protein</fullName>
    </recommendedName>
</protein>
<comment type="caution">
    <text evidence="1">The sequence shown here is derived from an EMBL/GenBank/DDBJ whole genome shotgun (WGS) entry which is preliminary data.</text>
</comment>
<proteinExistence type="predicted"/>
<reference evidence="1 2" key="1">
    <citation type="submission" date="2016-07" db="EMBL/GenBank/DDBJ databases">
        <title>Genome of Pelobium manganitolerans.</title>
        <authorList>
            <person name="Wu S."/>
            <person name="Wang G."/>
        </authorList>
    </citation>
    <scope>NUCLEOTIDE SEQUENCE [LARGE SCALE GENOMIC DNA]</scope>
    <source>
        <strain evidence="1 2">YS-25</strain>
    </source>
</reference>
<organism evidence="1 2">
    <name type="scientific">Pelobium manganitolerans</name>
    <dbReference type="NCBI Taxonomy" id="1842495"/>
    <lineage>
        <taxon>Bacteria</taxon>
        <taxon>Pseudomonadati</taxon>
        <taxon>Bacteroidota</taxon>
        <taxon>Sphingobacteriia</taxon>
        <taxon>Sphingobacteriales</taxon>
        <taxon>Sphingobacteriaceae</taxon>
        <taxon>Pelobium</taxon>
    </lineage>
</organism>
<dbReference type="RefSeq" id="WP_120180094.1">
    <property type="nucleotide sequence ID" value="NZ_MBTA01000001.1"/>
</dbReference>
<dbReference type="AlphaFoldDB" id="A0A419SBY7"/>
<evidence type="ECO:0008006" key="3">
    <source>
        <dbReference type="Google" id="ProtNLM"/>
    </source>
</evidence>
<gene>
    <name evidence="1" type="ORF">BCY91_00715</name>
</gene>
<dbReference type="EMBL" id="MBTA01000001">
    <property type="protein sequence ID" value="RKD20180.1"/>
    <property type="molecule type" value="Genomic_DNA"/>
</dbReference>
<keyword evidence="2" id="KW-1185">Reference proteome</keyword>
<dbReference type="OrthoDB" id="4291430at2"/>